<dbReference type="EMBL" id="JACLAX010000004">
    <property type="protein sequence ID" value="MBC2668778.1"/>
    <property type="molecule type" value="Genomic_DNA"/>
</dbReference>
<dbReference type="AlphaFoldDB" id="A0A7X1FXI4"/>
<accession>A0A7X1FXI4</accession>
<dbReference type="RefSeq" id="WP_185678644.1">
    <property type="nucleotide sequence ID" value="NZ_JACLAX010000004.1"/>
</dbReference>
<protein>
    <submittedName>
        <fullName evidence="1">Uncharacterized protein</fullName>
    </submittedName>
</protein>
<gene>
    <name evidence="1" type="ORF">H7F53_06465</name>
</gene>
<name>A0A7X1FXI4_9SPHN</name>
<organism evidence="1 2">
    <name type="scientific">Novosphingobium piscinae</name>
    <dbReference type="NCBI Taxonomy" id="1507448"/>
    <lineage>
        <taxon>Bacteria</taxon>
        <taxon>Pseudomonadati</taxon>
        <taxon>Pseudomonadota</taxon>
        <taxon>Alphaproteobacteria</taxon>
        <taxon>Sphingomonadales</taxon>
        <taxon>Sphingomonadaceae</taxon>
        <taxon>Novosphingobium</taxon>
    </lineage>
</organism>
<proteinExistence type="predicted"/>
<reference evidence="1 2" key="1">
    <citation type="submission" date="2020-08" db="EMBL/GenBank/DDBJ databases">
        <title>The genome sequence of type strain Novosphingobium piscinae KCTC 42194.</title>
        <authorList>
            <person name="Liu Y."/>
        </authorList>
    </citation>
    <scope>NUCLEOTIDE SEQUENCE [LARGE SCALE GENOMIC DNA]</scope>
    <source>
        <strain evidence="1 2">KCTC 42194</strain>
    </source>
</reference>
<comment type="caution">
    <text evidence="1">The sequence shown here is derived from an EMBL/GenBank/DDBJ whole genome shotgun (WGS) entry which is preliminary data.</text>
</comment>
<dbReference type="Proteomes" id="UP000551327">
    <property type="component" value="Unassembled WGS sequence"/>
</dbReference>
<evidence type="ECO:0000313" key="1">
    <source>
        <dbReference type="EMBL" id="MBC2668778.1"/>
    </source>
</evidence>
<keyword evidence="2" id="KW-1185">Reference proteome</keyword>
<sequence length="68" mass="7616">MTDAVPPSPAADVSPSWQDIADWFEEAIGDSIDMDWTPRIAAELIVRRMKDGDFPVQFYAPEAAPRHD</sequence>
<evidence type="ECO:0000313" key="2">
    <source>
        <dbReference type="Proteomes" id="UP000551327"/>
    </source>
</evidence>